<sequence length="251" mass="28122">MGDKQPETIEFNTSDGSNGYLSPEYVSRFRHADKNFESREQYINAAKAKLFRCPITFKTIMETTDAMEARRLGSMVAAGMPDDHQWHKDKYRIYLNGDWLKFTTSEHADELRRKLLATGKARLVYTGPDDDKTNPNRGVKENIVGRVLEDVRARLRQQNAVEAGTSSIPAPIGGESEQKRKAQSLKELEDKERAAKKAKQAHPHSPATDLTADNEGSTTPPTTKNKAKGYTVLEIKVELKLQVGDSVFTLV</sequence>
<proteinExistence type="predicted"/>
<dbReference type="RefSeq" id="XP_069311924.1">
    <property type="nucleotide sequence ID" value="XM_069447000.1"/>
</dbReference>
<comment type="caution">
    <text evidence="3">The sequence shown here is derived from an EMBL/GenBank/DDBJ whole genome shotgun (WGS) entry which is preliminary data.</text>
</comment>
<keyword evidence="4" id="KW-1185">Reference proteome</keyword>
<accession>A0ABR3UYH6</accession>
<dbReference type="Pfam" id="PF08719">
    <property type="entry name" value="NADAR"/>
    <property type="match status" value="1"/>
</dbReference>
<dbReference type="EMBL" id="JBHGVX010000001">
    <property type="protein sequence ID" value="KAL1801340.1"/>
    <property type="molecule type" value="Genomic_DNA"/>
</dbReference>
<protein>
    <recommendedName>
        <fullName evidence="2">NADAR domain-containing protein</fullName>
    </recommendedName>
</protein>
<feature type="compositionally biased region" description="Basic and acidic residues" evidence="1">
    <location>
        <begin position="176"/>
        <end position="195"/>
    </location>
</feature>
<dbReference type="GeneID" id="96082004"/>
<name>A0ABR3UYH6_9PLEO</name>
<feature type="compositionally biased region" description="Polar residues" evidence="1">
    <location>
        <begin position="158"/>
        <end position="168"/>
    </location>
</feature>
<dbReference type="Gene3D" id="1.10.357.40">
    <property type="entry name" value="YbiA-like"/>
    <property type="match status" value="1"/>
</dbReference>
<evidence type="ECO:0000313" key="3">
    <source>
        <dbReference type="EMBL" id="KAL1801340.1"/>
    </source>
</evidence>
<evidence type="ECO:0000313" key="4">
    <source>
        <dbReference type="Proteomes" id="UP001578633"/>
    </source>
</evidence>
<feature type="compositionally biased region" description="Polar residues" evidence="1">
    <location>
        <begin position="214"/>
        <end position="224"/>
    </location>
</feature>
<evidence type="ECO:0000259" key="2">
    <source>
        <dbReference type="Pfam" id="PF08719"/>
    </source>
</evidence>
<dbReference type="Proteomes" id="UP001578633">
    <property type="component" value="Chromosome 1"/>
</dbReference>
<dbReference type="SUPFAM" id="SSF143990">
    <property type="entry name" value="YbiA-like"/>
    <property type="match status" value="1"/>
</dbReference>
<dbReference type="CDD" id="cd15457">
    <property type="entry name" value="NADAR"/>
    <property type="match status" value="1"/>
</dbReference>
<organism evidence="3 4">
    <name type="scientific">Alternaria dauci</name>
    <dbReference type="NCBI Taxonomy" id="48095"/>
    <lineage>
        <taxon>Eukaryota</taxon>
        <taxon>Fungi</taxon>
        <taxon>Dikarya</taxon>
        <taxon>Ascomycota</taxon>
        <taxon>Pezizomycotina</taxon>
        <taxon>Dothideomycetes</taxon>
        <taxon>Pleosporomycetidae</taxon>
        <taxon>Pleosporales</taxon>
        <taxon>Pleosporineae</taxon>
        <taxon>Pleosporaceae</taxon>
        <taxon>Alternaria</taxon>
        <taxon>Alternaria sect. Porri</taxon>
    </lineage>
</organism>
<evidence type="ECO:0000256" key="1">
    <source>
        <dbReference type="SAM" id="MobiDB-lite"/>
    </source>
</evidence>
<dbReference type="InterPro" id="IPR012816">
    <property type="entry name" value="NADAR"/>
</dbReference>
<gene>
    <name evidence="3" type="ORF">ACET3X_001682</name>
</gene>
<feature type="region of interest" description="Disordered" evidence="1">
    <location>
        <begin position="158"/>
        <end position="225"/>
    </location>
</feature>
<feature type="domain" description="NADAR" evidence="2">
    <location>
        <begin position="15"/>
        <end position="156"/>
    </location>
</feature>
<reference evidence="3 4" key="1">
    <citation type="submission" date="2024-09" db="EMBL/GenBank/DDBJ databases">
        <title>T2T genomes of carrot and Alternaria dauci and their utility for understanding host-pathogen interaction during carrot leaf blight disease.</title>
        <authorList>
            <person name="Liu W."/>
            <person name="Xu S."/>
            <person name="Ou C."/>
            <person name="Liu X."/>
            <person name="Zhuang F."/>
            <person name="Deng X.W."/>
        </authorList>
    </citation>
    <scope>NUCLEOTIDE SEQUENCE [LARGE SCALE GENOMIC DNA]</scope>
    <source>
        <strain evidence="3 4">A2016</strain>
    </source>
</reference>
<dbReference type="InterPro" id="IPR037238">
    <property type="entry name" value="YbiA-like_sf"/>
</dbReference>